<dbReference type="Gene3D" id="3.40.50.1240">
    <property type="entry name" value="Phosphoglycerate mutase-like"/>
    <property type="match status" value="1"/>
</dbReference>
<dbReference type="EMBL" id="CCYA01000253">
    <property type="protein sequence ID" value="CEH16886.1"/>
    <property type="molecule type" value="Genomic_DNA"/>
</dbReference>
<dbReference type="PANTHER" id="PTHR10606">
    <property type="entry name" value="6-PHOSPHOFRUCTO-2-KINASE/FRUCTOSE-2,6-BISPHOSPHATASE"/>
    <property type="match status" value="1"/>
</dbReference>
<dbReference type="InterPro" id="IPR003094">
    <property type="entry name" value="6Pfruct_kin"/>
</dbReference>
<feature type="compositionally biased region" description="Basic and acidic residues" evidence="3">
    <location>
        <begin position="277"/>
        <end position="290"/>
    </location>
</feature>
<evidence type="ECO:0000313" key="6">
    <source>
        <dbReference type="Proteomes" id="UP000054845"/>
    </source>
</evidence>
<dbReference type="InterPro" id="IPR027417">
    <property type="entry name" value="P-loop_NTPase"/>
</dbReference>
<dbReference type="Pfam" id="PF01591">
    <property type="entry name" value="6PF2K"/>
    <property type="match status" value="1"/>
</dbReference>
<organism evidence="5 6">
    <name type="scientific">Ceraceosorus bombacis</name>
    <dbReference type="NCBI Taxonomy" id="401625"/>
    <lineage>
        <taxon>Eukaryota</taxon>
        <taxon>Fungi</taxon>
        <taxon>Dikarya</taxon>
        <taxon>Basidiomycota</taxon>
        <taxon>Ustilaginomycotina</taxon>
        <taxon>Exobasidiomycetes</taxon>
        <taxon>Ceraceosorales</taxon>
        <taxon>Ceraceosoraceae</taxon>
        <taxon>Ceraceosorus</taxon>
    </lineage>
</organism>
<proteinExistence type="predicted"/>
<keyword evidence="5" id="KW-0808">Transferase</keyword>
<dbReference type="SMART" id="SM00855">
    <property type="entry name" value="PGAM"/>
    <property type="match status" value="1"/>
</dbReference>
<dbReference type="STRING" id="401625.A0A0P1BLY7"/>
<dbReference type="PIRSF" id="PIRSF000709">
    <property type="entry name" value="6PFK_2-Ptase"/>
    <property type="match status" value="1"/>
</dbReference>
<dbReference type="AlphaFoldDB" id="A0A0P1BLY7"/>
<dbReference type="FunFam" id="3.40.50.300:FF:001280">
    <property type="entry name" value="Related to 6-phosphofructo-2-kinase"/>
    <property type="match status" value="1"/>
</dbReference>
<dbReference type="GO" id="GO:0005829">
    <property type="term" value="C:cytosol"/>
    <property type="evidence" value="ECO:0007669"/>
    <property type="project" value="TreeGrafter"/>
</dbReference>
<protein>
    <submittedName>
        <fullName evidence="5">Related to 6-phosphofructo-2-kinase</fullName>
    </submittedName>
</protein>
<dbReference type="PRINTS" id="PR00991">
    <property type="entry name" value="6PFRUCTKNASE"/>
</dbReference>
<dbReference type="InterPro" id="IPR013079">
    <property type="entry name" value="6Phosfructo_kin"/>
</dbReference>
<dbReference type="Gene3D" id="3.40.50.300">
    <property type="entry name" value="P-loop containing nucleotide triphosphate hydrolases"/>
    <property type="match status" value="1"/>
</dbReference>
<dbReference type="InterPro" id="IPR013078">
    <property type="entry name" value="His_Pase_superF_clade-1"/>
</dbReference>
<keyword evidence="2" id="KW-0067">ATP-binding</keyword>
<dbReference type="GO" id="GO:0005524">
    <property type="term" value="F:ATP binding"/>
    <property type="evidence" value="ECO:0007669"/>
    <property type="project" value="UniProtKB-KW"/>
</dbReference>
<dbReference type="OrthoDB" id="267323at2759"/>
<feature type="region of interest" description="Disordered" evidence="3">
    <location>
        <begin position="277"/>
        <end position="304"/>
    </location>
</feature>
<dbReference type="GO" id="GO:0006003">
    <property type="term" value="P:fructose 2,6-bisphosphate metabolic process"/>
    <property type="evidence" value="ECO:0007669"/>
    <property type="project" value="InterPro"/>
</dbReference>
<name>A0A0P1BLY7_9BASI</name>
<dbReference type="SUPFAM" id="SSF52540">
    <property type="entry name" value="P-loop containing nucleoside triphosphate hydrolases"/>
    <property type="match status" value="1"/>
</dbReference>
<dbReference type="InterPro" id="IPR029033">
    <property type="entry name" value="His_PPase_superfam"/>
</dbReference>
<dbReference type="GO" id="GO:0004331">
    <property type="term" value="F:fructose-2,6-bisphosphate 2-phosphatase activity"/>
    <property type="evidence" value="ECO:0007669"/>
    <property type="project" value="TreeGrafter"/>
</dbReference>
<keyword evidence="6" id="KW-1185">Reference proteome</keyword>
<dbReference type="GO" id="GO:0003873">
    <property type="term" value="F:6-phosphofructo-2-kinase activity"/>
    <property type="evidence" value="ECO:0007669"/>
    <property type="project" value="InterPro"/>
</dbReference>
<dbReference type="Proteomes" id="UP000054845">
    <property type="component" value="Unassembled WGS sequence"/>
</dbReference>
<feature type="domain" description="6-phosphofructo-2-kinase" evidence="4">
    <location>
        <begin position="9"/>
        <end position="227"/>
    </location>
</feature>
<keyword evidence="5" id="KW-0418">Kinase</keyword>
<keyword evidence="1" id="KW-0547">Nucleotide-binding</keyword>
<evidence type="ECO:0000256" key="3">
    <source>
        <dbReference type="SAM" id="MobiDB-lite"/>
    </source>
</evidence>
<dbReference type="SUPFAM" id="SSF53254">
    <property type="entry name" value="Phosphoglycerate mutase-like"/>
    <property type="match status" value="1"/>
</dbReference>
<evidence type="ECO:0000256" key="1">
    <source>
        <dbReference type="ARBA" id="ARBA00022741"/>
    </source>
</evidence>
<evidence type="ECO:0000313" key="5">
    <source>
        <dbReference type="EMBL" id="CEH16886.1"/>
    </source>
</evidence>
<dbReference type="GO" id="GO:0006000">
    <property type="term" value="P:fructose metabolic process"/>
    <property type="evidence" value="ECO:0007669"/>
    <property type="project" value="InterPro"/>
</dbReference>
<sequence length="497" mass="55328">MAAPLYTTASGQLFHAGKILIATVGLPARGKTHLSHALERYLRWIGVKCAVLSLGDYRRKVLGGAGSVPADYFHHGAKSPETAALRAKVQSGFDESVLQYFASGGQVVIYDANNGTVSRRAALREKFGKQLGIHVMFLESICTDQSIVDANIRSVKISSPDYESWKPEKAVDDFKKRIKAHEQFYEPIEQPSFPYIKVVNVGQKVIVNNIQGYLQSRLVFFLMNIHNRNRKIYFARAGEALIEHLYKADADLSSLGWEYADKLLEFVEQKRSESKDRAVKLAKEGKLERGPEDDEPGSGPGEEGKVLEVWTSARRRSSHTALPFAEKGYRVIERSQLSEMNPGVVDGMSAEAIKLRFPDEWQKKLKEPYSHRYPRAESYHDLSIRLEPIIFELERASTDVLIIGQSSVLRCLIAYFQGLTPNEIPKIKVREGELVILSPQAYGTATQRLDFWNPVEKRKSRDEAIQAESGGADGLPAAGLSLHDEDTPATAGLGPSA</sequence>
<evidence type="ECO:0000256" key="2">
    <source>
        <dbReference type="ARBA" id="ARBA00022840"/>
    </source>
</evidence>
<accession>A0A0P1BLY7</accession>
<feature type="region of interest" description="Disordered" evidence="3">
    <location>
        <begin position="460"/>
        <end position="497"/>
    </location>
</feature>
<evidence type="ECO:0000259" key="4">
    <source>
        <dbReference type="Pfam" id="PF01591"/>
    </source>
</evidence>
<dbReference type="PANTHER" id="PTHR10606:SF39">
    <property type="entry name" value="6-PHOSPHOFRUCTO-2-KINASE_FRUCTOSE-2,6-BISPHOSPHATASE YLR345W-RELATED"/>
    <property type="match status" value="1"/>
</dbReference>
<dbReference type="Pfam" id="PF00300">
    <property type="entry name" value="His_Phos_1"/>
    <property type="match status" value="1"/>
</dbReference>
<reference evidence="5 6" key="1">
    <citation type="submission" date="2014-09" db="EMBL/GenBank/DDBJ databases">
        <authorList>
            <person name="Magalhaes I.L.F."/>
            <person name="Oliveira U."/>
            <person name="Santos F.R."/>
            <person name="Vidigal T.H.D.A."/>
            <person name="Brescovit A.D."/>
            <person name="Santos A.J."/>
        </authorList>
    </citation>
    <scope>NUCLEOTIDE SEQUENCE [LARGE SCALE GENOMIC DNA]</scope>
</reference>